<evidence type="ECO:0000256" key="1">
    <source>
        <dbReference type="SAM" id="MobiDB-lite"/>
    </source>
</evidence>
<evidence type="ECO:0000313" key="3">
    <source>
        <dbReference type="Proteomes" id="UP000443582"/>
    </source>
</evidence>
<comment type="caution">
    <text evidence="2">The sequence shown here is derived from an EMBL/GenBank/DDBJ whole genome shotgun (WGS) entry which is preliminary data.</text>
</comment>
<organism evidence="2 3">
    <name type="scientific">Halobacteriovorax vibrionivorans</name>
    <dbReference type="NCBI Taxonomy" id="2152716"/>
    <lineage>
        <taxon>Bacteria</taxon>
        <taxon>Pseudomonadati</taxon>
        <taxon>Bdellovibrionota</taxon>
        <taxon>Bacteriovoracia</taxon>
        <taxon>Bacteriovoracales</taxon>
        <taxon>Halobacteriovoraceae</taxon>
        <taxon>Halobacteriovorax</taxon>
    </lineage>
</organism>
<feature type="compositionally biased region" description="Polar residues" evidence="1">
    <location>
        <begin position="29"/>
        <end position="45"/>
    </location>
</feature>
<dbReference type="Proteomes" id="UP000443582">
    <property type="component" value="Unassembled WGS sequence"/>
</dbReference>
<feature type="region of interest" description="Disordered" evidence="1">
    <location>
        <begin position="22"/>
        <end position="45"/>
    </location>
</feature>
<protein>
    <submittedName>
        <fullName evidence="2">Uncharacterized protein</fullName>
    </submittedName>
</protein>
<proteinExistence type="predicted"/>
<name>A0ABY0IKQ6_9BACT</name>
<reference evidence="3" key="1">
    <citation type="journal article" date="2019" name="Int. J. Syst. Evol. Microbiol.">
        <title>Halobacteriovorax valvorus sp. nov., a novel prokaryotic predator isolated from coastal seawater of China.</title>
        <authorList>
            <person name="Chen M.-X."/>
        </authorList>
    </citation>
    <scope>NUCLEOTIDE SEQUENCE [LARGE SCALE GENOMIC DNA]</scope>
    <source>
        <strain evidence="3">BL9</strain>
    </source>
</reference>
<sequence length="951" mass="109383">MKNESFSAKNWLINNIAETQGPSVAQKESFPSEQPSGATSTAQSSLPSINAGEFLVSEHILPKWRGESLLTKGSVKFKKIVFELFDEAKAQVKSFRSRNRSLRQSLYQEFVDYTKYNKVHPEGISDFNQFWENLDNKNAPSYELTQEFLKVYCLRSISVYILKVRFISQLSAFYSKTLTKKEILNPNSTLSKIFKVSSSRELSSRALGTNEYSWFRPNENFGDSIVELNSIFKDLNPIEFFKVLNHEIPNELEVVLFNNETDKYSHAFSNRNFGLMINNLLVNFPKWIENHNGYFSFNDAPHCLSSLFTGDFLNSLTISHWIAQENNSNEMWQEVICPEFRGDNYVTGQYLKIFQEIQYMTFLVYLAPKQQKDPISLIVSLFKQKSNKSRVSASGQFSLLDSTEVEQSIYDRILVNLVNIPKKNPHHFLITNIMQNGEHLSNSGYMYVFSNQKLFVPSHANKNEALLKQYKLRMRINFEGLKGKGEIPRYLYIFSKRIVENKLDIFGNPDVNSALLKESCLTVNMNGDLTHFSKFDFFVEELDKLFANKKSIDAPLFSNETKCGLSFEFHQDAILNGKLLSNNSESDKITHPQYFKNLTKSCIPFDQFFSVESLSNYRSNSRDEEGYDLLGFNMNPQERYPYLLIVDFTNENDIKLELTSIDSLKAKVEEYGYAYFQYFGLLPKISNLNINLFREFFKTTIGKQITQLTFNGGLKKTKAKLNAMLIPKFLERTEFLPDYHIESLQDITLSRDSIISLSFATYKQLFSNKIDTINLLSKKWPWHTSCILSHLKIIIGNYSDQISSGKIQANYDFTNPSLIQRIVELPKFQIYPNNQDVYLETLMSDRSQVHLPLTSAILEKSEHTTFLKLVSNDVEIIKLHGDQQLLKFIQFILSSAKGTAISTILQSLEVPSAQELNAVLSAQDQVAKEVNETYQLISTTLNNIIIGQINN</sequence>
<gene>
    <name evidence="2" type="ORF">DAY19_01330</name>
</gene>
<keyword evidence="3" id="KW-1185">Reference proteome</keyword>
<dbReference type="EMBL" id="QDKL01000001">
    <property type="protein sequence ID" value="RZF22441.1"/>
    <property type="molecule type" value="Genomic_DNA"/>
</dbReference>
<accession>A0ABY0IKQ6</accession>
<dbReference type="RefSeq" id="WP_114705386.1">
    <property type="nucleotide sequence ID" value="NZ_QDKL01000001.1"/>
</dbReference>
<evidence type="ECO:0000313" key="2">
    <source>
        <dbReference type="EMBL" id="RZF22441.1"/>
    </source>
</evidence>